<dbReference type="EMBL" id="JAAALK010000283">
    <property type="protein sequence ID" value="KAG8073880.1"/>
    <property type="molecule type" value="Genomic_DNA"/>
</dbReference>
<organism evidence="1 2">
    <name type="scientific">Zizania palustris</name>
    <name type="common">Northern wild rice</name>
    <dbReference type="NCBI Taxonomy" id="103762"/>
    <lineage>
        <taxon>Eukaryota</taxon>
        <taxon>Viridiplantae</taxon>
        <taxon>Streptophyta</taxon>
        <taxon>Embryophyta</taxon>
        <taxon>Tracheophyta</taxon>
        <taxon>Spermatophyta</taxon>
        <taxon>Magnoliopsida</taxon>
        <taxon>Liliopsida</taxon>
        <taxon>Poales</taxon>
        <taxon>Poaceae</taxon>
        <taxon>BOP clade</taxon>
        <taxon>Oryzoideae</taxon>
        <taxon>Oryzeae</taxon>
        <taxon>Zizaniinae</taxon>
        <taxon>Zizania</taxon>
    </lineage>
</organism>
<reference evidence="1" key="2">
    <citation type="submission" date="2021-02" db="EMBL/GenBank/DDBJ databases">
        <authorList>
            <person name="Kimball J.A."/>
            <person name="Haas M.W."/>
            <person name="Macchietto M."/>
            <person name="Kono T."/>
            <person name="Duquette J."/>
            <person name="Shao M."/>
        </authorList>
    </citation>
    <scope>NUCLEOTIDE SEQUENCE</scope>
    <source>
        <tissue evidence="1">Fresh leaf tissue</tissue>
    </source>
</reference>
<evidence type="ECO:0000313" key="1">
    <source>
        <dbReference type="EMBL" id="KAG8073880.1"/>
    </source>
</evidence>
<keyword evidence="2" id="KW-1185">Reference proteome</keyword>
<sequence length="143" mass="15687">MTQRPHMTRTLVAGGGRNHRGFLWRTRARLSISRSRSRTPLSSAHASDDDATTRRRDRALYGALGRCAALRCAALPWCSGSSSSSRVRGSSNQLQLACVGVQCGAETYLCLLLEAFGYQDMAGVLILMDESWGSCTTMRLEQE</sequence>
<name>A0A8J5SF69_ZIZPA</name>
<reference evidence="1" key="1">
    <citation type="journal article" date="2021" name="bioRxiv">
        <title>Whole Genome Assembly and Annotation of Northern Wild Rice, Zizania palustris L., Supports a Whole Genome Duplication in the Zizania Genus.</title>
        <authorList>
            <person name="Haas M."/>
            <person name="Kono T."/>
            <person name="Macchietto M."/>
            <person name="Millas R."/>
            <person name="McGilp L."/>
            <person name="Shao M."/>
            <person name="Duquette J."/>
            <person name="Hirsch C.N."/>
            <person name="Kimball J."/>
        </authorList>
    </citation>
    <scope>NUCLEOTIDE SEQUENCE</scope>
    <source>
        <tissue evidence="1">Fresh leaf tissue</tissue>
    </source>
</reference>
<accession>A0A8J5SF69</accession>
<proteinExistence type="predicted"/>
<dbReference type="AlphaFoldDB" id="A0A8J5SF69"/>
<gene>
    <name evidence="1" type="ORF">GUJ93_ZPchr0006g44897</name>
</gene>
<dbReference type="Proteomes" id="UP000729402">
    <property type="component" value="Unassembled WGS sequence"/>
</dbReference>
<protein>
    <submittedName>
        <fullName evidence="1">Uncharacterized protein</fullName>
    </submittedName>
</protein>
<comment type="caution">
    <text evidence="1">The sequence shown here is derived from an EMBL/GenBank/DDBJ whole genome shotgun (WGS) entry which is preliminary data.</text>
</comment>
<evidence type="ECO:0000313" key="2">
    <source>
        <dbReference type="Proteomes" id="UP000729402"/>
    </source>
</evidence>